<evidence type="ECO:0000313" key="2">
    <source>
        <dbReference type="Proteomes" id="UP000532162"/>
    </source>
</evidence>
<proteinExistence type="predicted"/>
<dbReference type="Proteomes" id="UP000532162">
    <property type="component" value="Unassembled WGS sequence"/>
</dbReference>
<protein>
    <submittedName>
        <fullName evidence="1">Toll/interleukin-1 receptor domain-containing protein</fullName>
    </submittedName>
</protein>
<name>A0A7Z0UIA6_9HYPH</name>
<sequence length="236" mass="26720">METVFLSYTYRPHPDHQPDLEKLRSYVVRAVEAMGLRVIDGVDVGGHPLDDALRRRIEDADALIALVTPQADDAGGLADPAFVLSEFQYAMGQSKPTMRVLHHLQTARGLGASHEYTPWRPSGEVDVILKLMNTIALWKREYGQMARVRIEPEDLAARYDETQGDRCEFQVISQSGNFRDFQRASLFLEPGAAYALLPKLRVGERVRVRLRQGNTTWQSRYAIDPFVGGVRLEERP</sequence>
<accession>A0A7Z0UIA6</accession>
<evidence type="ECO:0000313" key="1">
    <source>
        <dbReference type="EMBL" id="NZD66261.1"/>
    </source>
</evidence>
<keyword evidence="1" id="KW-0675">Receptor</keyword>
<reference evidence="1 2" key="1">
    <citation type="submission" date="2020-07" db="EMBL/GenBank/DDBJ databases">
        <authorList>
            <person name="Sun Q."/>
        </authorList>
    </citation>
    <scope>NUCLEOTIDE SEQUENCE [LARGE SCALE GENOMIC DNA]</scope>
    <source>
        <strain evidence="1 2">WYCCWR 11290</strain>
    </source>
</reference>
<dbReference type="RefSeq" id="WP_180697460.1">
    <property type="nucleotide sequence ID" value="NZ_JACCPJ010000024.1"/>
</dbReference>
<dbReference type="EMBL" id="JACCPJ010000024">
    <property type="protein sequence ID" value="NZD66261.1"/>
    <property type="molecule type" value="Genomic_DNA"/>
</dbReference>
<comment type="caution">
    <text evidence="1">The sequence shown here is derived from an EMBL/GenBank/DDBJ whole genome shotgun (WGS) entry which is preliminary data.</text>
</comment>
<dbReference type="AlphaFoldDB" id="A0A7Z0UIA6"/>
<organism evidence="1 2">
    <name type="scientific">Rhizobium changzhiense</name>
    <dbReference type="NCBI Taxonomy" id="2692317"/>
    <lineage>
        <taxon>Bacteria</taxon>
        <taxon>Pseudomonadati</taxon>
        <taxon>Pseudomonadota</taxon>
        <taxon>Alphaproteobacteria</taxon>
        <taxon>Hyphomicrobiales</taxon>
        <taxon>Rhizobiaceae</taxon>
        <taxon>Rhizobium/Agrobacterium group</taxon>
        <taxon>Rhizobium</taxon>
    </lineage>
</organism>
<gene>
    <name evidence="1" type="ORF">HX900_35035</name>
</gene>